<accession>A0AAD7G0V9</accession>
<gene>
    <name evidence="2" type="ORF">B0H17DRAFT_1146823</name>
</gene>
<evidence type="ECO:0000313" key="3">
    <source>
        <dbReference type="Proteomes" id="UP001221757"/>
    </source>
</evidence>
<feature type="region of interest" description="Disordered" evidence="1">
    <location>
        <begin position="89"/>
        <end position="108"/>
    </location>
</feature>
<dbReference type="EMBL" id="JARKIE010000324">
    <property type="protein sequence ID" value="KAJ7654264.1"/>
    <property type="molecule type" value="Genomic_DNA"/>
</dbReference>
<dbReference type="AlphaFoldDB" id="A0AAD7G0V9"/>
<reference evidence="2" key="1">
    <citation type="submission" date="2023-03" db="EMBL/GenBank/DDBJ databases">
        <title>Massive genome expansion in bonnet fungi (Mycena s.s.) driven by repeated elements and novel gene families across ecological guilds.</title>
        <authorList>
            <consortium name="Lawrence Berkeley National Laboratory"/>
            <person name="Harder C.B."/>
            <person name="Miyauchi S."/>
            <person name="Viragh M."/>
            <person name="Kuo A."/>
            <person name="Thoen E."/>
            <person name="Andreopoulos B."/>
            <person name="Lu D."/>
            <person name="Skrede I."/>
            <person name="Drula E."/>
            <person name="Henrissat B."/>
            <person name="Morin E."/>
            <person name="Kohler A."/>
            <person name="Barry K."/>
            <person name="LaButti K."/>
            <person name="Morin E."/>
            <person name="Salamov A."/>
            <person name="Lipzen A."/>
            <person name="Mereny Z."/>
            <person name="Hegedus B."/>
            <person name="Baldrian P."/>
            <person name="Stursova M."/>
            <person name="Weitz H."/>
            <person name="Taylor A."/>
            <person name="Grigoriev I.V."/>
            <person name="Nagy L.G."/>
            <person name="Martin F."/>
            <person name="Kauserud H."/>
        </authorList>
    </citation>
    <scope>NUCLEOTIDE SEQUENCE</scope>
    <source>
        <strain evidence="2">CBHHK067</strain>
    </source>
</reference>
<name>A0AAD7G0V9_MYCRO</name>
<dbReference type="Proteomes" id="UP001221757">
    <property type="component" value="Unassembled WGS sequence"/>
</dbReference>
<comment type="caution">
    <text evidence="2">The sequence shown here is derived from an EMBL/GenBank/DDBJ whole genome shotgun (WGS) entry which is preliminary data.</text>
</comment>
<keyword evidence="3" id="KW-1185">Reference proteome</keyword>
<sequence length="108" mass="11611">MRQRLRGKLASSDKGWNLIPWAAVGTNNNNPHEMQGQSSIAAVNSETTSVGNFLTVAICSSNTFSKGDRHEKRPDNPANHLTAIVDSVTSMYPSDSPPLGTPPFQGKC</sequence>
<proteinExistence type="predicted"/>
<organism evidence="2 3">
    <name type="scientific">Mycena rosella</name>
    <name type="common">Pink bonnet</name>
    <name type="synonym">Agaricus rosellus</name>
    <dbReference type="NCBI Taxonomy" id="1033263"/>
    <lineage>
        <taxon>Eukaryota</taxon>
        <taxon>Fungi</taxon>
        <taxon>Dikarya</taxon>
        <taxon>Basidiomycota</taxon>
        <taxon>Agaricomycotina</taxon>
        <taxon>Agaricomycetes</taxon>
        <taxon>Agaricomycetidae</taxon>
        <taxon>Agaricales</taxon>
        <taxon>Marasmiineae</taxon>
        <taxon>Mycenaceae</taxon>
        <taxon>Mycena</taxon>
    </lineage>
</organism>
<evidence type="ECO:0000313" key="2">
    <source>
        <dbReference type="EMBL" id="KAJ7654264.1"/>
    </source>
</evidence>
<protein>
    <submittedName>
        <fullName evidence="2">Uncharacterized protein</fullName>
    </submittedName>
</protein>
<evidence type="ECO:0000256" key="1">
    <source>
        <dbReference type="SAM" id="MobiDB-lite"/>
    </source>
</evidence>